<evidence type="ECO:0000313" key="3">
    <source>
        <dbReference type="Proteomes" id="UP001652626"/>
    </source>
</evidence>
<organism evidence="3 4">
    <name type="scientific">Vanessa tameamea</name>
    <name type="common">Kamehameha butterfly</name>
    <dbReference type="NCBI Taxonomy" id="334116"/>
    <lineage>
        <taxon>Eukaryota</taxon>
        <taxon>Metazoa</taxon>
        <taxon>Ecdysozoa</taxon>
        <taxon>Arthropoda</taxon>
        <taxon>Hexapoda</taxon>
        <taxon>Insecta</taxon>
        <taxon>Pterygota</taxon>
        <taxon>Neoptera</taxon>
        <taxon>Endopterygota</taxon>
        <taxon>Lepidoptera</taxon>
        <taxon>Glossata</taxon>
        <taxon>Ditrysia</taxon>
        <taxon>Papilionoidea</taxon>
        <taxon>Nymphalidae</taxon>
        <taxon>Nymphalinae</taxon>
        <taxon>Vanessa</taxon>
    </lineage>
</organism>
<reference evidence="4" key="1">
    <citation type="submission" date="2025-08" db="UniProtKB">
        <authorList>
            <consortium name="RefSeq"/>
        </authorList>
    </citation>
    <scope>IDENTIFICATION</scope>
    <source>
        <tissue evidence="4">Whole body</tissue>
    </source>
</reference>
<evidence type="ECO:0000256" key="1">
    <source>
        <dbReference type="SAM" id="Phobius"/>
    </source>
</evidence>
<feature type="signal peptide" evidence="2">
    <location>
        <begin position="1"/>
        <end position="19"/>
    </location>
</feature>
<dbReference type="Proteomes" id="UP001652626">
    <property type="component" value="Chromosome 5"/>
</dbReference>
<evidence type="ECO:0000313" key="4">
    <source>
        <dbReference type="RefSeq" id="XP_064076862.1"/>
    </source>
</evidence>
<accession>A0ABM4B006</accession>
<keyword evidence="2" id="KW-0732">Signal</keyword>
<keyword evidence="1" id="KW-0472">Membrane</keyword>
<dbReference type="RefSeq" id="XP_064076862.1">
    <property type="nucleotide sequence ID" value="XM_064220792.1"/>
</dbReference>
<proteinExistence type="predicted"/>
<keyword evidence="1" id="KW-0812">Transmembrane</keyword>
<sequence length="289" mass="34214">MFSLLLTYLILNSAYQTKGLCGDSIRWSHRVNMDEVYGVWYGVGYAQHNPDMTNMPNEVGCVTLYISDASSEYKDNWIDWSIWRKNFSDQNWRSSKSNPWSPNAMAGPWLDVRLKRKVKRNIEDEKRVRILWDEDGHTLEQVYLYYPVEPGLWTADKLRPLEKEMMSRGIDVWYPDDPPRHPDVIRLIKVTPHTLIINHCSEIGNGGIFSLILRRSPSKVQRWEWYKYQKEFYKFELPNIYRYASICSACIRITSTVVLYTCFFANVLINAFLNNKFVTLQVRQELHYD</sequence>
<protein>
    <submittedName>
        <fullName evidence="4">Uncharacterized protein LOC113392605</fullName>
    </submittedName>
</protein>
<keyword evidence="1" id="KW-1133">Transmembrane helix</keyword>
<feature type="chain" id="PRO_5046294697" evidence="2">
    <location>
        <begin position="20"/>
        <end position="289"/>
    </location>
</feature>
<gene>
    <name evidence="4" type="primary">LOC113392605</name>
</gene>
<keyword evidence="3" id="KW-1185">Reference proteome</keyword>
<feature type="transmembrane region" description="Helical" evidence="1">
    <location>
        <begin position="253"/>
        <end position="273"/>
    </location>
</feature>
<evidence type="ECO:0000256" key="2">
    <source>
        <dbReference type="SAM" id="SignalP"/>
    </source>
</evidence>
<dbReference type="GeneID" id="113392605"/>
<name>A0ABM4B006_VANTA</name>